<name>A0AAV5RP34_STABA</name>
<dbReference type="EMBL" id="BTGC01000008">
    <property type="protein sequence ID" value="GMM52687.1"/>
    <property type="molecule type" value="Genomic_DNA"/>
</dbReference>
<comment type="caution">
    <text evidence="2">The sequence shown here is derived from an EMBL/GenBank/DDBJ whole genome shotgun (WGS) entry which is preliminary data.</text>
</comment>
<sequence>MLECVMLCYTTLYYAVRHAWIWLNFGFIWLGWSMGLGKNPTPILITSRHNEILDNFFGYLEL</sequence>
<feature type="transmembrane region" description="Helical" evidence="1">
    <location>
        <begin position="12"/>
        <end position="32"/>
    </location>
</feature>
<keyword evidence="1" id="KW-1133">Transmembrane helix</keyword>
<protein>
    <submittedName>
        <fullName evidence="2">Uncharacterized protein</fullName>
    </submittedName>
</protein>
<evidence type="ECO:0000313" key="3">
    <source>
        <dbReference type="Proteomes" id="UP001362899"/>
    </source>
</evidence>
<proteinExistence type="predicted"/>
<accession>A0AAV5RP34</accession>
<dbReference type="Proteomes" id="UP001362899">
    <property type="component" value="Unassembled WGS sequence"/>
</dbReference>
<reference evidence="2 3" key="1">
    <citation type="journal article" date="2023" name="Elife">
        <title>Identification of key yeast species and microbe-microbe interactions impacting larval growth of Drosophila in the wild.</title>
        <authorList>
            <person name="Mure A."/>
            <person name="Sugiura Y."/>
            <person name="Maeda R."/>
            <person name="Honda K."/>
            <person name="Sakurai N."/>
            <person name="Takahashi Y."/>
            <person name="Watada M."/>
            <person name="Katoh T."/>
            <person name="Gotoh A."/>
            <person name="Gotoh Y."/>
            <person name="Taniguchi I."/>
            <person name="Nakamura K."/>
            <person name="Hayashi T."/>
            <person name="Katayama T."/>
            <person name="Uemura T."/>
            <person name="Hattori Y."/>
        </authorList>
    </citation>
    <scope>NUCLEOTIDE SEQUENCE [LARGE SCALE GENOMIC DNA]</scope>
    <source>
        <strain evidence="2 3">SB-73</strain>
    </source>
</reference>
<keyword evidence="1" id="KW-0812">Transmembrane</keyword>
<keyword evidence="1" id="KW-0472">Membrane</keyword>
<gene>
    <name evidence="2" type="ORF">DASB73_036500</name>
</gene>
<dbReference type="AlphaFoldDB" id="A0AAV5RP34"/>
<evidence type="ECO:0000256" key="1">
    <source>
        <dbReference type="SAM" id="Phobius"/>
    </source>
</evidence>
<keyword evidence="3" id="KW-1185">Reference proteome</keyword>
<organism evidence="2 3">
    <name type="scientific">Starmerella bacillaris</name>
    <name type="common">Yeast</name>
    <name type="synonym">Candida zemplinina</name>
    <dbReference type="NCBI Taxonomy" id="1247836"/>
    <lineage>
        <taxon>Eukaryota</taxon>
        <taxon>Fungi</taxon>
        <taxon>Dikarya</taxon>
        <taxon>Ascomycota</taxon>
        <taxon>Saccharomycotina</taxon>
        <taxon>Dipodascomycetes</taxon>
        <taxon>Dipodascales</taxon>
        <taxon>Trichomonascaceae</taxon>
        <taxon>Starmerella</taxon>
    </lineage>
</organism>
<evidence type="ECO:0000313" key="2">
    <source>
        <dbReference type="EMBL" id="GMM52687.1"/>
    </source>
</evidence>